<protein>
    <submittedName>
        <fullName evidence="1">Uncharacterized protein</fullName>
    </submittedName>
</protein>
<reference evidence="1" key="1">
    <citation type="journal article" date="2015" name="Nature">
        <title>Complex archaea that bridge the gap between prokaryotes and eukaryotes.</title>
        <authorList>
            <person name="Spang A."/>
            <person name="Saw J.H."/>
            <person name="Jorgensen S.L."/>
            <person name="Zaremba-Niedzwiedzka K."/>
            <person name="Martijn J."/>
            <person name="Lind A.E."/>
            <person name="van Eijk R."/>
            <person name="Schleper C."/>
            <person name="Guy L."/>
            <person name="Ettema T.J."/>
        </authorList>
    </citation>
    <scope>NUCLEOTIDE SEQUENCE</scope>
</reference>
<dbReference type="AlphaFoldDB" id="A0A0F9FDU6"/>
<proteinExistence type="predicted"/>
<feature type="non-terminal residue" evidence="1">
    <location>
        <position position="281"/>
    </location>
</feature>
<organism evidence="1">
    <name type="scientific">marine sediment metagenome</name>
    <dbReference type="NCBI Taxonomy" id="412755"/>
    <lineage>
        <taxon>unclassified sequences</taxon>
        <taxon>metagenomes</taxon>
        <taxon>ecological metagenomes</taxon>
    </lineage>
</organism>
<name>A0A0F9FDU6_9ZZZZ</name>
<dbReference type="EMBL" id="LAZR01030836">
    <property type="protein sequence ID" value="KKL55455.1"/>
    <property type="molecule type" value="Genomic_DNA"/>
</dbReference>
<sequence>MAQFALANTLWGGVNQADQPDSLLERSHAPNRQGGWSPIPGAGVEFADCANLDHYPRGIGQRKGSVLLQDMNVAAFWAQIGNDLNIATVGNPTLAALSATRVAFIDLTNDDLRAYNFDGTDWTLTGNELNIPNIGNPALTALSATRVALAHDTGATPVFAQVGNDLPIATVDAPAITALSATRIAFIDFTNDDLRAYDFDGTDWAQVGNDLNIAGVGIPALAALGTPGPPPSQAASLTDIAFIDAGNDDLRTYRFLDNDLATYNFDGTDWTRVGNFANIFA</sequence>
<accession>A0A0F9FDU6</accession>
<dbReference type="SUPFAM" id="SSF89372">
    <property type="entry name" value="Fucose-specific lectin"/>
    <property type="match status" value="1"/>
</dbReference>
<gene>
    <name evidence="1" type="ORF">LCGC14_2255210</name>
</gene>
<comment type="caution">
    <text evidence="1">The sequence shown here is derived from an EMBL/GenBank/DDBJ whole genome shotgun (WGS) entry which is preliminary data.</text>
</comment>
<evidence type="ECO:0000313" key="1">
    <source>
        <dbReference type="EMBL" id="KKL55455.1"/>
    </source>
</evidence>